<dbReference type="Proteomes" id="UP000000763">
    <property type="component" value="Chromosome 3"/>
</dbReference>
<reference evidence="3" key="2">
    <citation type="journal article" date="2008" name="Nucleic Acids Res.">
        <title>The rice annotation project database (RAP-DB): 2008 update.</title>
        <authorList>
            <consortium name="The rice annotation project (RAP)"/>
        </authorList>
    </citation>
    <scope>GENOME REANNOTATION</scope>
    <source>
        <strain evidence="3">cv. Nipponbare</strain>
    </source>
</reference>
<feature type="region of interest" description="Disordered" evidence="1">
    <location>
        <begin position="12"/>
        <end position="43"/>
    </location>
</feature>
<evidence type="ECO:0000313" key="2">
    <source>
        <dbReference type="EMBL" id="AAP50999.1"/>
    </source>
</evidence>
<gene>
    <name evidence="2" type="primary">OSJNBa0075A22.15</name>
</gene>
<evidence type="ECO:0000313" key="3">
    <source>
        <dbReference type="Proteomes" id="UP000000763"/>
    </source>
</evidence>
<sequence>MVLFWTPEWLAPSSNGTAPERLAPSSYHRGAREPTWQEEGASHAGAAASIPVSLYGVAMSPPSLSLPPLNAEEEVIVIDVEPISIDISDACGC</sequence>
<organism evidence="2 3">
    <name type="scientific">Oryza sativa subsp. japonica</name>
    <name type="common">Rice</name>
    <dbReference type="NCBI Taxonomy" id="39947"/>
    <lineage>
        <taxon>Eukaryota</taxon>
        <taxon>Viridiplantae</taxon>
        <taxon>Streptophyta</taxon>
        <taxon>Embryophyta</taxon>
        <taxon>Tracheophyta</taxon>
        <taxon>Spermatophyta</taxon>
        <taxon>Magnoliopsida</taxon>
        <taxon>Liliopsida</taxon>
        <taxon>Poales</taxon>
        <taxon>Poaceae</taxon>
        <taxon>BOP clade</taxon>
        <taxon>Oryzoideae</taxon>
        <taxon>Oryzeae</taxon>
        <taxon>Oryzinae</taxon>
        <taxon>Oryza</taxon>
        <taxon>Oryza sativa</taxon>
    </lineage>
</organism>
<dbReference type="AlphaFoldDB" id="Q7Y088"/>
<protein>
    <submittedName>
        <fullName evidence="2">Uncharacterized protein</fullName>
    </submittedName>
</protein>
<dbReference type="EMBL" id="AC133859">
    <property type="protein sequence ID" value="AAP50999.1"/>
    <property type="molecule type" value="Genomic_DNA"/>
</dbReference>
<name>Q7Y088_ORYSJ</name>
<proteinExistence type="predicted"/>
<evidence type="ECO:0000256" key="1">
    <source>
        <dbReference type="SAM" id="MobiDB-lite"/>
    </source>
</evidence>
<accession>Q7Y088</accession>
<reference evidence="3" key="1">
    <citation type="journal article" date="2005" name="Nature">
        <title>The map-based sequence of the rice genome.</title>
        <authorList>
            <consortium name="International rice genome sequencing project (IRGSP)"/>
            <person name="Matsumoto T."/>
            <person name="Wu J."/>
            <person name="Kanamori H."/>
            <person name="Katayose Y."/>
            <person name="Fujisawa M."/>
            <person name="Namiki N."/>
            <person name="Mizuno H."/>
            <person name="Yamamoto K."/>
            <person name="Antonio B.A."/>
            <person name="Baba T."/>
            <person name="Sakata K."/>
            <person name="Nagamura Y."/>
            <person name="Aoki H."/>
            <person name="Arikawa K."/>
            <person name="Arita K."/>
            <person name="Bito T."/>
            <person name="Chiden Y."/>
            <person name="Fujitsuka N."/>
            <person name="Fukunaka R."/>
            <person name="Hamada M."/>
            <person name="Harada C."/>
            <person name="Hayashi A."/>
            <person name="Hijishita S."/>
            <person name="Honda M."/>
            <person name="Hosokawa S."/>
            <person name="Ichikawa Y."/>
            <person name="Idonuma A."/>
            <person name="Iijima M."/>
            <person name="Ikeda M."/>
            <person name="Ikeno M."/>
            <person name="Ito K."/>
            <person name="Ito S."/>
            <person name="Ito T."/>
            <person name="Ito Y."/>
            <person name="Ito Y."/>
            <person name="Iwabuchi A."/>
            <person name="Kamiya K."/>
            <person name="Karasawa W."/>
            <person name="Kurita K."/>
            <person name="Katagiri S."/>
            <person name="Kikuta A."/>
            <person name="Kobayashi H."/>
            <person name="Kobayashi N."/>
            <person name="Machita K."/>
            <person name="Maehara T."/>
            <person name="Masukawa M."/>
            <person name="Mizubayashi T."/>
            <person name="Mukai Y."/>
            <person name="Nagasaki H."/>
            <person name="Nagata Y."/>
            <person name="Naito S."/>
            <person name="Nakashima M."/>
            <person name="Nakama Y."/>
            <person name="Nakamichi Y."/>
            <person name="Nakamura M."/>
            <person name="Meguro A."/>
            <person name="Negishi M."/>
            <person name="Ohta I."/>
            <person name="Ohta T."/>
            <person name="Okamoto M."/>
            <person name="Ono N."/>
            <person name="Saji S."/>
            <person name="Sakaguchi M."/>
            <person name="Sakai K."/>
            <person name="Shibata M."/>
            <person name="Shimokawa T."/>
            <person name="Song J."/>
            <person name="Takazaki Y."/>
            <person name="Terasawa K."/>
            <person name="Tsugane M."/>
            <person name="Tsuji K."/>
            <person name="Ueda S."/>
            <person name="Waki K."/>
            <person name="Yamagata H."/>
            <person name="Yamamoto M."/>
            <person name="Yamamoto S."/>
            <person name="Yamane H."/>
            <person name="Yoshiki S."/>
            <person name="Yoshihara R."/>
            <person name="Yukawa K."/>
            <person name="Zhong H."/>
            <person name="Yano M."/>
            <person name="Yuan Q."/>
            <person name="Ouyang S."/>
            <person name="Liu J."/>
            <person name="Jones K.M."/>
            <person name="Gansberger K."/>
            <person name="Moffat K."/>
            <person name="Hill J."/>
            <person name="Bera J."/>
            <person name="Fadrosh D."/>
            <person name="Jin S."/>
            <person name="Johri S."/>
            <person name="Kim M."/>
            <person name="Overton L."/>
            <person name="Reardon M."/>
            <person name="Tsitrin T."/>
            <person name="Vuong H."/>
            <person name="Weaver B."/>
            <person name="Ciecko A."/>
            <person name="Tallon L."/>
            <person name="Jackson J."/>
            <person name="Pai G."/>
            <person name="Aken S.V."/>
            <person name="Utterback T."/>
            <person name="Reidmuller S."/>
            <person name="Feldblyum T."/>
            <person name="Hsiao J."/>
            <person name="Zismann V."/>
            <person name="Iobst S."/>
            <person name="de Vazeille A.R."/>
            <person name="Buell C.R."/>
            <person name="Ying K."/>
            <person name="Li Y."/>
            <person name="Lu T."/>
            <person name="Huang Y."/>
            <person name="Zhao Q."/>
            <person name="Feng Q."/>
            <person name="Zhang L."/>
            <person name="Zhu J."/>
            <person name="Weng Q."/>
            <person name="Mu J."/>
            <person name="Lu Y."/>
            <person name="Fan D."/>
            <person name="Liu Y."/>
            <person name="Guan J."/>
            <person name="Zhang Y."/>
            <person name="Yu S."/>
            <person name="Liu X."/>
            <person name="Zhang Y."/>
            <person name="Hong G."/>
            <person name="Han B."/>
            <person name="Choisne N."/>
            <person name="Demange N."/>
            <person name="Orjeda G."/>
            <person name="Samain S."/>
            <person name="Cattolico L."/>
            <person name="Pelletier E."/>
            <person name="Couloux A."/>
            <person name="Segurens B."/>
            <person name="Wincker P."/>
            <person name="D'Hont A."/>
            <person name="Scarpelli C."/>
            <person name="Weissenbach J."/>
            <person name="Salanoubat M."/>
            <person name="Quetier F."/>
            <person name="Yu Y."/>
            <person name="Kim H.R."/>
            <person name="Rambo T."/>
            <person name="Currie J."/>
            <person name="Collura K."/>
            <person name="Luo M."/>
            <person name="Yang T."/>
            <person name="Ammiraju J.S.S."/>
            <person name="Engler F."/>
            <person name="Soderlund C."/>
            <person name="Wing R.A."/>
            <person name="Palmer L.E."/>
            <person name="de la Bastide M."/>
            <person name="Spiegel L."/>
            <person name="Nascimento L."/>
            <person name="Zutavern T."/>
            <person name="O'Shaughnessy A."/>
            <person name="Dike S."/>
            <person name="Dedhia N."/>
            <person name="Preston R."/>
            <person name="Balija V."/>
            <person name="McCombie W.R."/>
            <person name="Chow T."/>
            <person name="Chen H."/>
            <person name="Chung M."/>
            <person name="Chen C."/>
            <person name="Shaw J."/>
            <person name="Wu H."/>
            <person name="Hsiao K."/>
            <person name="Chao Y."/>
            <person name="Chu M."/>
            <person name="Cheng C."/>
            <person name="Hour A."/>
            <person name="Lee P."/>
            <person name="Lin S."/>
            <person name="Lin Y."/>
            <person name="Liou J."/>
            <person name="Liu S."/>
            <person name="Hsing Y."/>
            <person name="Raghuvanshi S."/>
            <person name="Mohanty A."/>
            <person name="Bharti A.K."/>
            <person name="Gaur A."/>
            <person name="Gupta V."/>
            <person name="Kumar D."/>
            <person name="Ravi V."/>
            <person name="Vij S."/>
            <person name="Kapur A."/>
            <person name="Khurana P."/>
            <person name="Khurana P."/>
            <person name="Khurana J.P."/>
            <person name="Tyagi A.K."/>
            <person name="Gaikwad K."/>
            <person name="Singh A."/>
            <person name="Dalal V."/>
            <person name="Srivastava S."/>
            <person name="Dixit A."/>
            <person name="Pal A.K."/>
            <person name="Ghazi I.A."/>
            <person name="Yadav M."/>
            <person name="Pandit A."/>
            <person name="Bhargava A."/>
            <person name="Sureshbabu K."/>
            <person name="Batra K."/>
            <person name="Sharma T.R."/>
            <person name="Mohapatra T."/>
            <person name="Singh N.K."/>
            <person name="Messing J."/>
            <person name="Nelson A.B."/>
            <person name="Fuks G."/>
            <person name="Kavchok S."/>
            <person name="Keizer G."/>
            <person name="Linton E."/>
            <person name="Llaca V."/>
            <person name="Song R."/>
            <person name="Tanyolac B."/>
            <person name="Young S."/>
            <person name="Ho-Il K."/>
            <person name="Hahn J.H."/>
            <person name="Sangsakoo G."/>
            <person name="Vanavichit A."/>
            <person name="de Mattos Luiz.A.T."/>
            <person name="Zimmer P.D."/>
            <person name="Malone G."/>
            <person name="Dellagostin O."/>
            <person name="de Oliveira A.C."/>
            <person name="Bevan M."/>
            <person name="Bancroft I."/>
            <person name="Minx P."/>
            <person name="Cordum H."/>
            <person name="Wilson R."/>
            <person name="Cheng Z."/>
            <person name="Jin W."/>
            <person name="Jiang J."/>
            <person name="Leong S.A."/>
            <person name="Iwama H."/>
            <person name="Gojobori T."/>
            <person name="Itoh T."/>
            <person name="Niimura Y."/>
            <person name="Fujii Y."/>
            <person name="Habara T."/>
            <person name="Sakai H."/>
            <person name="Sato Y."/>
            <person name="Wilson G."/>
            <person name="Kumar K."/>
            <person name="McCouch S."/>
            <person name="Juretic N."/>
            <person name="Hoen D."/>
            <person name="Wright S."/>
            <person name="Bruskiewich R."/>
            <person name="Bureau T."/>
            <person name="Miyao A."/>
            <person name="Hirochika H."/>
            <person name="Nishikawa T."/>
            <person name="Kadowaki K."/>
            <person name="Sugiura M."/>
            <person name="Burr B."/>
            <person name="Sasaki T."/>
        </authorList>
    </citation>
    <scope>NUCLEOTIDE SEQUENCE [LARGE SCALE GENOMIC DNA]</scope>
    <source>
        <strain evidence="3">cv. Nipponbare</strain>
    </source>
</reference>